<gene>
    <name evidence="1" type="ORF">EcWSU1_02025</name>
</gene>
<evidence type="ECO:0000313" key="2">
    <source>
        <dbReference type="Proteomes" id="UP000007838"/>
    </source>
</evidence>
<dbReference type="EMBL" id="CP002886">
    <property type="protein sequence ID" value="AEW73462.1"/>
    <property type="molecule type" value="Genomic_DNA"/>
</dbReference>
<organism evidence="1 2">
    <name type="scientific">Enterobacter ludwigii</name>
    <dbReference type="NCBI Taxonomy" id="299767"/>
    <lineage>
        <taxon>Bacteria</taxon>
        <taxon>Pseudomonadati</taxon>
        <taxon>Pseudomonadota</taxon>
        <taxon>Gammaproteobacteria</taxon>
        <taxon>Enterobacterales</taxon>
        <taxon>Enterobacteriaceae</taxon>
        <taxon>Enterobacter</taxon>
        <taxon>Enterobacter cloacae complex</taxon>
    </lineage>
</organism>
<protein>
    <submittedName>
        <fullName evidence="1">Uncharacterized protein</fullName>
    </submittedName>
</protein>
<evidence type="ECO:0000313" key="1">
    <source>
        <dbReference type="EMBL" id="AEW73462.1"/>
    </source>
</evidence>
<dbReference type="HOGENOM" id="CLU_3061191_0_0_6"/>
<name>G8LN45_9ENTR</name>
<dbReference type="AlphaFoldDB" id="G8LN45"/>
<sequence>MFFHPQRKFLSPSSLRKQWDQLTTKRLRATGTVKPTRGGIDLHNTDWIDGVLE</sequence>
<proteinExistence type="predicted"/>
<dbReference type="Proteomes" id="UP000007838">
    <property type="component" value="Chromosome"/>
</dbReference>
<dbReference type="KEGG" id="eec:EcWSU1_02025"/>
<accession>G8LN45</accession>
<reference evidence="1 2" key="1">
    <citation type="journal article" date="2011" name="Stand. Genomic Sci.">
        <title>Complete genome of the onion pathogen Enterobacter cloacae EcWSU1.</title>
        <authorList>
            <person name="Humann J.L."/>
            <person name="Wildung M."/>
            <person name="Cheng C.H."/>
            <person name="Lee T."/>
            <person name="Stewart J.E."/>
            <person name="Drew J.C."/>
            <person name="Triplett E.W."/>
            <person name="Main D."/>
            <person name="Schroeder B.K."/>
        </authorList>
    </citation>
    <scope>NUCLEOTIDE SEQUENCE [LARGE SCALE GENOMIC DNA]</scope>
    <source>
        <strain evidence="1 2">EcWSU1</strain>
    </source>
</reference>